<evidence type="ECO:0000259" key="1">
    <source>
        <dbReference type="PROSITE" id="PS50035"/>
    </source>
</evidence>
<dbReference type="NCBIfam" id="NF038319">
    <property type="entry name" value="DISARM_DrmC_I"/>
    <property type="match status" value="1"/>
</dbReference>
<gene>
    <name evidence="2" type="ordered locus">Deipe_1634</name>
</gene>
<dbReference type="GO" id="GO:0030572">
    <property type="term" value="F:phosphatidyltransferase activity"/>
    <property type="evidence" value="ECO:0007669"/>
    <property type="project" value="UniProtKB-ARBA"/>
</dbReference>
<dbReference type="Pfam" id="PF13091">
    <property type="entry name" value="PLDc_2"/>
    <property type="match status" value="1"/>
</dbReference>
<accession>L0A145</accession>
<evidence type="ECO:0000313" key="3">
    <source>
        <dbReference type="Proteomes" id="UP000010467"/>
    </source>
</evidence>
<dbReference type="CDD" id="cd09132">
    <property type="entry name" value="PLDc_unchar4"/>
    <property type="match status" value="1"/>
</dbReference>
<dbReference type="Proteomes" id="UP000010467">
    <property type="component" value="Chromosome"/>
</dbReference>
<dbReference type="InterPro" id="IPR025202">
    <property type="entry name" value="PLD-like_dom"/>
</dbReference>
<dbReference type="SUPFAM" id="SSF56024">
    <property type="entry name" value="Phospholipase D/nuclease"/>
    <property type="match status" value="1"/>
</dbReference>
<protein>
    <recommendedName>
        <fullName evidence="1">PLD phosphodiesterase domain-containing protein</fullName>
    </recommendedName>
</protein>
<name>L0A145_DEIPD</name>
<dbReference type="InterPro" id="IPR001736">
    <property type="entry name" value="PLipase_D/transphosphatidylase"/>
</dbReference>
<dbReference type="PATRIC" id="fig|937777.3.peg.1634"/>
<dbReference type="GO" id="GO:0032049">
    <property type="term" value="P:cardiolipin biosynthetic process"/>
    <property type="evidence" value="ECO:0007669"/>
    <property type="project" value="UniProtKB-ARBA"/>
</dbReference>
<feature type="domain" description="PLD phosphodiesterase" evidence="1">
    <location>
        <begin position="188"/>
        <end position="215"/>
    </location>
</feature>
<evidence type="ECO:0000313" key="2">
    <source>
        <dbReference type="EMBL" id="AFZ67169.1"/>
    </source>
</evidence>
<dbReference type="eggNOG" id="COG1502">
    <property type="taxonomic scope" value="Bacteria"/>
</dbReference>
<proteinExistence type="predicted"/>
<dbReference type="PANTHER" id="PTHR21248:SF22">
    <property type="entry name" value="PHOSPHOLIPASE D"/>
    <property type="match status" value="1"/>
</dbReference>
<dbReference type="KEGG" id="dpd:Deipe_1634"/>
<dbReference type="AlphaFoldDB" id="L0A145"/>
<reference evidence="2" key="1">
    <citation type="submission" date="2012-03" db="EMBL/GenBank/DDBJ databases">
        <title>Complete sequence of chromosome of Deinococcus peraridilitoris DSM 19664.</title>
        <authorList>
            <consortium name="US DOE Joint Genome Institute (JGI-PGF)"/>
            <person name="Lucas S."/>
            <person name="Copeland A."/>
            <person name="Lapidus A."/>
            <person name="Glavina del Rio T."/>
            <person name="Dalin E."/>
            <person name="Tice H."/>
            <person name="Bruce D."/>
            <person name="Goodwin L."/>
            <person name="Pitluck S."/>
            <person name="Peters L."/>
            <person name="Mikhailova N."/>
            <person name="Lu M."/>
            <person name="Kyrpides N."/>
            <person name="Mavromatis K."/>
            <person name="Ivanova N."/>
            <person name="Brettin T."/>
            <person name="Detter J.C."/>
            <person name="Han C."/>
            <person name="Larimer F."/>
            <person name="Land M."/>
            <person name="Hauser L."/>
            <person name="Markowitz V."/>
            <person name="Cheng J.-F."/>
            <person name="Hugenholtz P."/>
            <person name="Woyke T."/>
            <person name="Wu D."/>
            <person name="Pukall R."/>
            <person name="Steenblock K."/>
            <person name="Brambilla E."/>
            <person name="Klenk H.-P."/>
            <person name="Eisen J.A."/>
        </authorList>
    </citation>
    <scope>NUCLEOTIDE SEQUENCE</scope>
    <source>
        <strain evidence="2">DSM 19664</strain>
    </source>
</reference>
<dbReference type="EMBL" id="CP003382">
    <property type="protein sequence ID" value="AFZ67169.1"/>
    <property type="molecule type" value="Genomic_DNA"/>
</dbReference>
<dbReference type="Gene3D" id="3.30.870.10">
    <property type="entry name" value="Endonuclease Chain A"/>
    <property type="match status" value="1"/>
</dbReference>
<dbReference type="STRING" id="937777.Deipe_1634"/>
<dbReference type="PANTHER" id="PTHR21248">
    <property type="entry name" value="CARDIOLIPIN SYNTHASE"/>
    <property type="match status" value="1"/>
</dbReference>
<dbReference type="PROSITE" id="PS50035">
    <property type="entry name" value="PLD"/>
    <property type="match status" value="1"/>
</dbReference>
<dbReference type="SMART" id="SM00155">
    <property type="entry name" value="PLDc"/>
    <property type="match status" value="1"/>
</dbReference>
<dbReference type="HOGENOM" id="CLU_092323_0_0_0"/>
<dbReference type="InterPro" id="IPR047955">
    <property type="entry name" value="DrmC-like"/>
</dbReference>
<organism evidence="2 3">
    <name type="scientific">Deinococcus peraridilitoris (strain DSM 19664 / LMG 22246 / CIP 109416 / KR-200)</name>
    <dbReference type="NCBI Taxonomy" id="937777"/>
    <lineage>
        <taxon>Bacteria</taxon>
        <taxon>Thermotogati</taxon>
        <taxon>Deinococcota</taxon>
        <taxon>Deinococci</taxon>
        <taxon>Deinococcales</taxon>
        <taxon>Deinococcaceae</taxon>
        <taxon>Deinococcus</taxon>
    </lineage>
</organism>
<keyword evidence="3" id="KW-1185">Reference proteome</keyword>
<sequence>MPAPAAGSLWQAVARLAAALPPERVEQLARYVEGSDLPRELDHVLPGAASEVVSSLGAGWMAEPVPGAQLASALRGAVSTASELRRASEVALAWTGPTSPFLSVRHTERVLLELIDGAHERVFLVSYVAYVVDSVVKALNQACGRGVNVSILLETSAERGGRLSVDSIALLRSRVPLATLYEWNPAAKTGAVHAKCVVVDGHACLVTSANITDAALDRNMELGVSIVGGRVPEQLDRHLRALVDTRVLVPA</sequence>